<protein>
    <submittedName>
        <fullName evidence="1">Uncharacterized protein</fullName>
    </submittedName>
</protein>
<sequence>MSVMRAIQVNKFGGPQVLQECHVPIPKVTSGKVLVRVKAAGVNPIDTLIREGTYPTSFQLPYTPGKDGAGLVEEVGQGDTPLKKGDRVFFCNRDGSNVHGSYAQYSLLNATDVWPLPEKISFQQGACLGIPYLTAYKALVLKAKVTADKFVLVHGASGAVGTAAVQIAKHFKAKVAGTAGTPAGMDVVKQAGADLVVCHRDKDYLKSIMKWTNGRGVDIILEMLANVNLPEDFNTIGQNGLILVIGSRGEVKVNPRCLMGKESAVMGIALMKATPEEWQAMAENVARGAEEGWIKPVMDRVYPLGGAKAAHHDLINRKGAKGKVTLDPDQ</sequence>
<proteinExistence type="predicted"/>
<accession>A0AC60Q3F2</accession>
<reference evidence="1 2" key="1">
    <citation type="journal article" date="2020" name="Cell">
        <title>Large-Scale Comparative Analyses of Tick Genomes Elucidate Their Genetic Diversity and Vector Capacities.</title>
        <authorList>
            <consortium name="Tick Genome and Microbiome Consortium (TIGMIC)"/>
            <person name="Jia N."/>
            <person name="Wang J."/>
            <person name="Shi W."/>
            <person name="Du L."/>
            <person name="Sun Y."/>
            <person name="Zhan W."/>
            <person name="Jiang J.F."/>
            <person name="Wang Q."/>
            <person name="Zhang B."/>
            <person name="Ji P."/>
            <person name="Bell-Sakyi L."/>
            <person name="Cui X.M."/>
            <person name="Yuan T.T."/>
            <person name="Jiang B.G."/>
            <person name="Yang W.F."/>
            <person name="Lam T.T."/>
            <person name="Chang Q.C."/>
            <person name="Ding S.J."/>
            <person name="Wang X.J."/>
            <person name="Zhu J.G."/>
            <person name="Ruan X.D."/>
            <person name="Zhao L."/>
            <person name="Wei J.T."/>
            <person name="Ye R.Z."/>
            <person name="Que T.C."/>
            <person name="Du C.H."/>
            <person name="Zhou Y.H."/>
            <person name="Cheng J.X."/>
            <person name="Dai P.F."/>
            <person name="Guo W.B."/>
            <person name="Han X.H."/>
            <person name="Huang E.J."/>
            <person name="Li L.F."/>
            <person name="Wei W."/>
            <person name="Gao Y.C."/>
            <person name="Liu J.Z."/>
            <person name="Shao H.Z."/>
            <person name="Wang X."/>
            <person name="Wang C.C."/>
            <person name="Yang T.C."/>
            <person name="Huo Q.B."/>
            <person name="Li W."/>
            <person name="Chen H.Y."/>
            <person name="Chen S.E."/>
            <person name="Zhou L.G."/>
            <person name="Ni X.B."/>
            <person name="Tian J.H."/>
            <person name="Sheng Y."/>
            <person name="Liu T."/>
            <person name="Pan Y.S."/>
            <person name="Xia L.Y."/>
            <person name="Li J."/>
            <person name="Zhao F."/>
            <person name="Cao W.C."/>
        </authorList>
    </citation>
    <scope>NUCLEOTIDE SEQUENCE [LARGE SCALE GENOMIC DNA]</scope>
    <source>
        <strain evidence="1">Iper-2018</strain>
    </source>
</reference>
<dbReference type="Proteomes" id="UP000805193">
    <property type="component" value="Unassembled WGS sequence"/>
</dbReference>
<organism evidence="1 2">
    <name type="scientific">Ixodes persulcatus</name>
    <name type="common">Taiga tick</name>
    <dbReference type="NCBI Taxonomy" id="34615"/>
    <lineage>
        <taxon>Eukaryota</taxon>
        <taxon>Metazoa</taxon>
        <taxon>Ecdysozoa</taxon>
        <taxon>Arthropoda</taxon>
        <taxon>Chelicerata</taxon>
        <taxon>Arachnida</taxon>
        <taxon>Acari</taxon>
        <taxon>Parasitiformes</taxon>
        <taxon>Ixodida</taxon>
        <taxon>Ixodoidea</taxon>
        <taxon>Ixodidae</taxon>
        <taxon>Ixodinae</taxon>
        <taxon>Ixodes</taxon>
    </lineage>
</organism>
<gene>
    <name evidence="1" type="ORF">HPB47_024931</name>
</gene>
<keyword evidence="2" id="KW-1185">Reference proteome</keyword>
<evidence type="ECO:0000313" key="2">
    <source>
        <dbReference type="Proteomes" id="UP000805193"/>
    </source>
</evidence>
<dbReference type="EMBL" id="JABSTQ010009564">
    <property type="protein sequence ID" value="KAG0428073.1"/>
    <property type="molecule type" value="Genomic_DNA"/>
</dbReference>
<comment type="caution">
    <text evidence="1">The sequence shown here is derived from an EMBL/GenBank/DDBJ whole genome shotgun (WGS) entry which is preliminary data.</text>
</comment>
<name>A0AC60Q3F2_IXOPE</name>
<evidence type="ECO:0000313" key="1">
    <source>
        <dbReference type="EMBL" id="KAG0428073.1"/>
    </source>
</evidence>